<reference evidence="3 5" key="2">
    <citation type="submission" date="2019-08" db="EMBL/GenBank/DDBJ databases">
        <title>Rapid identification of Enteric Bacteria from Whole Genome Sequences (WGS) using Average Nucleotide Identity (ANI).</title>
        <authorList>
            <person name="Lane C."/>
        </authorList>
    </citation>
    <scope>NUCLEOTIDE SEQUENCE [LARGE SCALE GENOMIC DNA]</scope>
    <source>
        <strain evidence="3 5">2010D-8464</strain>
    </source>
</reference>
<dbReference type="GO" id="GO:0016747">
    <property type="term" value="F:acyltransferase activity, transferring groups other than amino-acyl groups"/>
    <property type="evidence" value="ECO:0007669"/>
    <property type="project" value="InterPro"/>
</dbReference>
<feature type="domain" description="N-acetyltransferase" evidence="1">
    <location>
        <begin position="103"/>
        <end position="235"/>
    </location>
</feature>
<dbReference type="PROSITE" id="PS51186">
    <property type="entry name" value="GNAT"/>
    <property type="match status" value="1"/>
</dbReference>
<dbReference type="Proteomes" id="UP000293421">
    <property type="component" value="Chromosome"/>
</dbReference>
<dbReference type="GeneID" id="66288008"/>
<evidence type="ECO:0000313" key="5">
    <source>
        <dbReference type="Proteomes" id="UP000321325"/>
    </source>
</evidence>
<organism evidence="2 4">
    <name type="scientific">Campylobacter volucris</name>
    <dbReference type="NCBI Taxonomy" id="1031542"/>
    <lineage>
        <taxon>Bacteria</taxon>
        <taxon>Pseudomonadati</taxon>
        <taxon>Campylobacterota</taxon>
        <taxon>Epsilonproteobacteria</taxon>
        <taxon>Campylobacterales</taxon>
        <taxon>Campylobacteraceae</taxon>
        <taxon>Campylobacter</taxon>
    </lineage>
</organism>
<name>A0AAE5YH59_9BACT</name>
<evidence type="ECO:0000313" key="2">
    <source>
        <dbReference type="EMBL" id="QBL13063.1"/>
    </source>
</evidence>
<accession>A0AAE5YH59</accession>
<dbReference type="AlphaFoldDB" id="A0AAE5YH59"/>
<proteinExistence type="predicted"/>
<evidence type="ECO:0000259" key="1">
    <source>
        <dbReference type="PROSITE" id="PS51186"/>
    </source>
</evidence>
<protein>
    <submittedName>
        <fullName evidence="2">GNAT family N-acetyltransferase</fullName>
    </submittedName>
</protein>
<dbReference type="InterPro" id="IPR016181">
    <property type="entry name" value="Acyl_CoA_acyltransferase"/>
</dbReference>
<dbReference type="EMBL" id="VRMB01000004">
    <property type="protein sequence ID" value="TXK71457.1"/>
    <property type="molecule type" value="Genomic_DNA"/>
</dbReference>
<dbReference type="Gene3D" id="3.40.630.30">
    <property type="match status" value="1"/>
</dbReference>
<keyword evidence="5" id="KW-1185">Reference proteome</keyword>
<dbReference type="SUPFAM" id="SSF55729">
    <property type="entry name" value="Acyl-CoA N-acyltransferases (Nat)"/>
    <property type="match status" value="1"/>
</dbReference>
<dbReference type="InterPro" id="IPR000182">
    <property type="entry name" value="GNAT_dom"/>
</dbReference>
<evidence type="ECO:0000313" key="4">
    <source>
        <dbReference type="Proteomes" id="UP000293421"/>
    </source>
</evidence>
<gene>
    <name evidence="2" type="ORF">A9460_01445</name>
    <name evidence="3" type="ORF">FVD15_01060</name>
</gene>
<evidence type="ECO:0000313" key="3">
    <source>
        <dbReference type="EMBL" id="TXK71457.1"/>
    </source>
</evidence>
<dbReference type="Proteomes" id="UP000321325">
    <property type="component" value="Unassembled WGS sequence"/>
</dbReference>
<dbReference type="RefSeq" id="WP_052243191.1">
    <property type="nucleotide sequence ID" value="NZ_CP037746.1"/>
</dbReference>
<dbReference type="Pfam" id="PF00583">
    <property type="entry name" value="Acetyltransf_1"/>
    <property type="match status" value="1"/>
</dbReference>
<dbReference type="EMBL" id="CP037746">
    <property type="protein sequence ID" value="QBL13063.1"/>
    <property type="molecule type" value="Genomic_DNA"/>
</dbReference>
<reference evidence="2 4" key="1">
    <citation type="submission" date="2019-02" db="EMBL/GenBank/DDBJ databases">
        <title>Use of ANI for Rapid Identification of Enteric Bacteria.</title>
        <authorList>
            <person name="Pruckler J."/>
            <person name="Lane C."/>
            <person name="Aubert R."/>
        </authorList>
    </citation>
    <scope>NUCLEOTIDE SEQUENCE [LARGE SCALE GENOMIC DNA]</scope>
    <source>
        <strain evidence="2 4">2014D-0083</strain>
    </source>
</reference>
<sequence length="235" mass="28590">MSLFDSTKNTNESISNIYENMNNIYQEKYDDNTLIYKDNLLFYIINNICKIDNLKPSFVKIITKNLDVLERHEKFLQLNNFKLLKTFKQMILKNENLNPIKFNFIQKPSLSDLEECYNFLLNIFKYEFELFYNKQKFKNYINNILIYKENNKICGVLLYNNTINYHAQLEYIAVKNNLKYKNIAYALLNSFFLENQNKKFYKLFVDTKNTKAINFYKKSNFMFKEIELRLYRNFL</sequence>